<dbReference type="RefSeq" id="WP_216327322.1">
    <property type="nucleotide sequence ID" value="NZ_JAHKRT010000009.1"/>
</dbReference>
<evidence type="ECO:0000313" key="3">
    <source>
        <dbReference type="Proteomes" id="UP000776276"/>
    </source>
</evidence>
<evidence type="ECO:0000313" key="2">
    <source>
        <dbReference type="EMBL" id="MBU3079339.1"/>
    </source>
</evidence>
<name>A0ABS6BMC8_9SPHN</name>
<organism evidence="2 3">
    <name type="scientific">Sphingomonas quercus</name>
    <dbReference type="NCBI Taxonomy" id="2842451"/>
    <lineage>
        <taxon>Bacteria</taxon>
        <taxon>Pseudomonadati</taxon>
        <taxon>Pseudomonadota</taxon>
        <taxon>Alphaproteobacteria</taxon>
        <taxon>Sphingomonadales</taxon>
        <taxon>Sphingomonadaceae</taxon>
        <taxon>Sphingomonas</taxon>
    </lineage>
</organism>
<protein>
    <submittedName>
        <fullName evidence="2">Uncharacterized protein</fullName>
    </submittedName>
</protein>
<accession>A0ABS6BMC8</accession>
<keyword evidence="1" id="KW-0732">Signal</keyword>
<feature type="signal peptide" evidence="1">
    <location>
        <begin position="1"/>
        <end position="23"/>
    </location>
</feature>
<sequence>MRKAALVPMLLGTALLGAGVAQAAPRGTPDTQLAKALQGRTAGKPVNCIRLMDIDTSQIIDKTAILYTTRNGTVYVNRPTSGAEQLRSYYTLVTDTHTNQLCSIDTVKLYDSASRISYGWVGLGDFVPYAKPRKG</sequence>
<comment type="caution">
    <text evidence="2">The sequence shown here is derived from an EMBL/GenBank/DDBJ whole genome shotgun (WGS) entry which is preliminary data.</text>
</comment>
<feature type="chain" id="PRO_5046151338" evidence="1">
    <location>
        <begin position="24"/>
        <end position="135"/>
    </location>
</feature>
<proteinExistence type="predicted"/>
<keyword evidence="3" id="KW-1185">Reference proteome</keyword>
<reference evidence="2 3" key="1">
    <citation type="submission" date="2021-06" db="EMBL/GenBank/DDBJ databases">
        <title>Sphingomonas sp. XMGL2, whole genome shotgun sequencing project.</title>
        <authorList>
            <person name="Zhao G."/>
            <person name="Shen L."/>
        </authorList>
    </citation>
    <scope>NUCLEOTIDE SEQUENCE [LARGE SCALE GENOMIC DNA]</scope>
    <source>
        <strain evidence="2 3">XMGL2</strain>
    </source>
</reference>
<dbReference type="EMBL" id="JAHKRT010000009">
    <property type="protein sequence ID" value="MBU3079339.1"/>
    <property type="molecule type" value="Genomic_DNA"/>
</dbReference>
<gene>
    <name evidence="2" type="ORF">KOF26_15890</name>
</gene>
<evidence type="ECO:0000256" key="1">
    <source>
        <dbReference type="SAM" id="SignalP"/>
    </source>
</evidence>
<dbReference type="Proteomes" id="UP000776276">
    <property type="component" value="Unassembled WGS sequence"/>
</dbReference>